<keyword evidence="1" id="KW-0472">Membrane</keyword>
<evidence type="ECO:0000256" key="1">
    <source>
        <dbReference type="SAM" id="Phobius"/>
    </source>
</evidence>
<keyword evidence="3" id="KW-1185">Reference proteome</keyword>
<gene>
    <name evidence="2" type="ORF">FB567DRAFT_453342</name>
</gene>
<sequence>MRLLNPNKPVTPDFIWKDVLETPQLLLYASFLVFVWLCIGSVLHDIARLKNRLFWIVFCTLSVIRFLSTASGSIHYYTELQLWLPWDSGSFFKAWWLWEMLILSHWDWKFLEIIGRFDEKTAHEVAETTDKTTKTKITPTRPTWRDAIVRLAYYHIFDNAAHVVWLRFFWPHNDGKPFTEYISNSEILTVILTGLMVAWTWVQVQMRDWKETEGVVEMEEGREKIEKK</sequence>
<dbReference type="OrthoDB" id="3685345at2759"/>
<reference evidence="2" key="1">
    <citation type="journal article" date="2021" name="Nat. Commun.">
        <title>Genetic determinants of endophytism in the Arabidopsis root mycobiome.</title>
        <authorList>
            <person name="Mesny F."/>
            <person name="Miyauchi S."/>
            <person name="Thiergart T."/>
            <person name="Pickel B."/>
            <person name="Atanasova L."/>
            <person name="Karlsson M."/>
            <person name="Huettel B."/>
            <person name="Barry K.W."/>
            <person name="Haridas S."/>
            <person name="Chen C."/>
            <person name="Bauer D."/>
            <person name="Andreopoulos W."/>
            <person name="Pangilinan J."/>
            <person name="LaButti K."/>
            <person name="Riley R."/>
            <person name="Lipzen A."/>
            <person name="Clum A."/>
            <person name="Drula E."/>
            <person name="Henrissat B."/>
            <person name="Kohler A."/>
            <person name="Grigoriev I.V."/>
            <person name="Martin F.M."/>
            <person name="Hacquard S."/>
        </authorList>
    </citation>
    <scope>NUCLEOTIDE SEQUENCE</scope>
    <source>
        <strain evidence="2">MPI-SDFR-AT-0120</strain>
    </source>
</reference>
<evidence type="ECO:0000313" key="2">
    <source>
        <dbReference type="EMBL" id="KAH7074098.1"/>
    </source>
</evidence>
<organism evidence="2 3">
    <name type="scientific">Paraphoma chrysanthemicola</name>
    <dbReference type="NCBI Taxonomy" id="798071"/>
    <lineage>
        <taxon>Eukaryota</taxon>
        <taxon>Fungi</taxon>
        <taxon>Dikarya</taxon>
        <taxon>Ascomycota</taxon>
        <taxon>Pezizomycotina</taxon>
        <taxon>Dothideomycetes</taxon>
        <taxon>Pleosporomycetidae</taxon>
        <taxon>Pleosporales</taxon>
        <taxon>Pleosporineae</taxon>
        <taxon>Phaeosphaeriaceae</taxon>
        <taxon>Paraphoma</taxon>
    </lineage>
</organism>
<dbReference type="AlphaFoldDB" id="A0A8K0VTG1"/>
<comment type="caution">
    <text evidence="2">The sequence shown here is derived from an EMBL/GenBank/DDBJ whole genome shotgun (WGS) entry which is preliminary data.</text>
</comment>
<evidence type="ECO:0000313" key="3">
    <source>
        <dbReference type="Proteomes" id="UP000813461"/>
    </source>
</evidence>
<proteinExistence type="predicted"/>
<name>A0A8K0VTG1_9PLEO</name>
<protein>
    <submittedName>
        <fullName evidence="2">Uncharacterized protein</fullName>
    </submittedName>
</protein>
<feature type="transmembrane region" description="Helical" evidence="1">
    <location>
        <begin position="182"/>
        <end position="202"/>
    </location>
</feature>
<keyword evidence="1" id="KW-0812">Transmembrane</keyword>
<dbReference type="EMBL" id="JAGMVJ010000021">
    <property type="protein sequence ID" value="KAH7074098.1"/>
    <property type="molecule type" value="Genomic_DNA"/>
</dbReference>
<dbReference type="Proteomes" id="UP000813461">
    <property type="component" value="Unassembled WGS sequence"/>
</dbReference>
<feature type="transmembrane region" description="Helical" evidence="1">
    <location>
        <begin position="53"/>
        <end position="74"/>
    </location>
</feature>
<accession>A0A8K0VTG1</accession>
<keyword evidence="1" id="KW-1133">Transmembrane helix</keyword>
<feature type="transmembrane region" description="Helical" evidence="1">
    <location>
        <begin position="25"/>
        <end position="46"/>
    </location>
</feature>